<dbReference type="EMBL" id="FPJE01000002">
    <property type="protein sequence ID" value="SFW20660.1"/>
    <property type="molecule type" value="Genomic_DNA"/>
</dbReference>
<dbReference type="Gene3D" id="1.10.1740.10">
    <property type="match status" value="1"/>
</dbReference>
<dbReference type="GO" id="GO:0003700">
    <property type="term" value="F:DNA-binding transcription factor activity"/>
    <property type="evidence" value="ECO:0007669"/>
    <property type="project" value="InterPro"/>
</dbReference>
<evidence type="ECO:0000313" key="2">
    <source>
        <dbReference type="Proteomes" id="UP000182248"/>
    </source>
</evidence>
<name>A0A1K1MBZ7_9FLAO</name>
<accession>A0A1K1MBZ7</accession>
<dbReference type="SUPFAM" id="SSF88946">
    <property type="entry name" value="Sigma2 domain of RNA polymerase sigma factors"/>
    <property type="match status" value="1"/>
</dbReference>
<dbReference type="AlphaFoldDB" id="A0A1K1MBZ7"/>
<reference evidence="1 2" key="1">
    <citation type="submission" date="2016-11" db="EMBL/GenBank/DDBJ databases">
        <authorList>
            <person name="Jaros S."/>
            <person name="Januszkiewicz K."/>
            <person name="Wedrychowicz H."/>
        </authorList>
    </citation>
    <scope>NUCLEOTIDE SEQUENCE [LARGE SCALE GENOMIC DNA]</scope>
    <source>
        <strain evidence="1 2">CGMCC 1.12145</strain>
    </source>
</reference>
<gene>
    <name evidence="1" type="ORF">SAMN02927921_00549</name>
</gene>
<dbReference type="GO" id="GO:0006352">
    <property type="term" value="P:DNA-templated transcription initiation"/>
    <property type="evidence" value="ECO:0007669"/>
    <property type="project" value="InterPro"/>
</dbReference>
<evidence type="ECO:0000313" key="1">
    <source>
        <dbReference type="EMBL" id="SFW20660.1"/>
    </source>
</evidence>
<proteinExistence type="predicted"/>
<protein>
    <recommendedName>
        <fullName evidence="3">Sigma-70 region 2</fullName>
    </recommendedName>
</protein>
<sequence>MKNQQENTYAHDVLELYLPEDDDTFEEMCTMYYPKVYRFVLSFLKSEELSKNVVSEIYLEIRERSKDISPDIFDTVIIEVSVKYTYGALRTLVCGDTPCDSPYIP</sequence>
<dbReference type="InterPro" id="IPR013325">
    <property type="entry name" value="RNA_pol_sigma_r2"/>
</dbReference>
<dbReference type="OrthoDB" id="9795666at2"/>
<dbReference type="RefSeq" id="WP_072315832.1">
    <property type="nucleotide sequence ID" value="NZ_FPJE01000002.1"/>
</dbReference>
<organism evidence="1 2">
    <name type="scientific">Sinomicrobium oceani</name>
    <dbReference type="NCBI Taxonomy" id="1150368"/>
    <lineage>
        <taxon>Bacteria</taxon>
        <taxon>Pseudomonadati</taxon>
        <taxon>Bacteroidota</taxon>
        <taxon>Flavobacteriia</taxon>
        <taxon>Flavobacteriales</taxon>
        <taxon>Flavobacteriaceae</taxon>
        <taxon>Sinomicrobium</taxon>
    </lineage>
</organism>
<keyword evidence="2" id="KW-1185">Reference proteome</keyword>
<evidence type="ECO:0008006" key="3">
    <source>
        <dbReference type="Google" id="ProtNLM"/>
    </source>
</evidence>
<dbReference type="Proteomes" id="UP000182248">
    <property type="component" value="Unassembled WGS sequence"/>
</dbReference>